<feature type="chain" id="PRO_5035738721" evidence="1">
    <location>
        <begin position="20"/>
        <end position="52"/>
    </location>
</feature>
<feature type="signal peptide" evidence="1">
    <location>
        <begin position="1"/>
        <end position="19"/>
    </location>
</feature>
<dbReference type="Proteomes" id="UP000822688">
    <property type="component" value="Chromosome 1"/>
</dbReference>
<name>A0A8T0JAL0_CERPU</name>
<protein>
    <submittedName>
        <fullName evidence="2">Uncharacterized protein</fullName>
    </submittedName>
</protein>
<gene>
    <name evidence="2" type="ORF">KC19_1G216200</name>
</gene>
<proteinExistence type="predicted"/>
<keyword evidence="1" id="KW-0732">Signal</keyword>
<reference evidence="2" key="1">
    <citation type="submission" date="2020-06" db="EMBL/GenBank/DDBJ databases">
        <title>WGS assembly of Ceratodon purpureus strain R40.</title>
        <authorList>
            <person name="Carey S.B."/>
            <person name="Jenkins J."/>
            <person name="Shu S."/>
            <person name="Lovell J.T."/>
            <person name="Sreedasyam A."/>
            <person name="Maumus F."/>
            <person name="Tiley G.P."/>
            <person name="Fernandez-Pozo N."/>
            <person name="Barry K."/>
            <person name="Chen C."/>
            <person name="Wang M."/>
            <person name="Lipzen A."/>
            <person name="Daum C."/>
            <person name="Saski C.A."/>
            <person name="Payton A.C."/>
            <person name="Mcbreen J.C."/>
            <person name="Conrad R.E."/>
            <person name="Kollar L.M."/>
            <person name="Olsson S."/>
            <person name="Huttunen S."/>
            <person name="Landis J.B."/>
            <person name="Wickett N.J."/>
            <person name="Johnson M.G."/>
            <person name="Rensing S.A."/>
            <person name="Grimwood J."/>
            <person name="Schmutz J."/>
            <person name="Mcdaniel S.F."/>
        </authorList>
    </citation>
    <scope>NUCLEOTIDE SEQUENCE</scope>
    <source>
        <strain evidence="2">R40</strain>
    </source>
</reference>
<evidence type="ECO:0000313" key="2">
    <source>
        <dbReference type="EMBL" id="KAG0591989.1"/>
    </source>
</evidence>
<accession>A0A8T0JAL0</accession>
<comment type="caution">
    <text evidence="2">The sequence shown here is derived from an EMBL/GenBank/DDBJ whole genome shotgun (WGS) entry which is preliminary data.</text>
</comment>
<dbReference type="AlphaFoldDB" id="A0A8T0JAL0"/>
<evidence type="ECO:0000313" key="3">
    <source>
        <dbReference type="Proteomes" id="UP000822688"/>
    </source>
</evidence>
<organism evidence="2 3">
    <name type="scientific">Ceratodon purpureus</name>
    <name type="common">Fire moss</name>
    <name type="synonym">Dicranum purpureum</name>
    <dbReference type="NCBI Taxonomy" id="3225"/>
    <lineage>
        <taxon>Eukaryota</taxon>
        <taxon>Viridiplantae</taxon>
        <taxon>Streptophyta</taxon>
        <taxon>Embryophyta</taxon>
        <taxon>Bryophyta</taxon>
        <taxon>Bryophytina</taxon>
        <taxon>Bryopsida</taxon>
        <taxon>Dicranidae</taxon>
        <taxon>Pseudoditrichales</taxon>
        <taxon>Ditrichaceae</taxon>
        <taxon>Ceratodon</taxon>
    </lineage>
</organism>
<dbReference type="EMBL" id="CM026421">
    <property type="protein sequence ID" value="KAG0591989.1"/>
    <property type="molecule type" value="Genomic_DNA"/>
</dbReference>
<sequence length="52" mass="5940">MAIFLYLTFVLLLRYRVEHMCISRVLGRTCCRLRNRTLSARHAIVSAVSSAA</sequence>
<evidence type="ECO:0000256" key="1">
    <source>
        <dbReference type="SAM" id="SignalP"/>
    </source>
</evidence>
<keyword evidence="3" id="KW-1185">Reference proteome</keyword>